<accession>A0ABP0YUM4</accession>
<evidence type="ECO:0000313" key="2">
    <source>
        <dbReference type="Proteomes" id="UP001642487"/>
    </source>
</evidence>
<keyword evidence="2" id="KW-1185">Reference proteome</keyword>
<dbReference type="EMBL" id="OZ021739">
    <property type="protein sequence ID" value="CAK9322460.1"/>
    <property type="molecule type" value="Genomic_DNA"/>
</dbReference>
<evidence type="ECO:0000313" key="1">
    <source>
        <dbReference type="EMBL" id="CAK9322460.1"/>
    </source>
</evidence>
<proteinExistence type="predicted"/>
<organism evidence="1 2">
    <name type="scientific">Citrullus colocynthis</name>
    <name type="common">colocynth</name>
    <dbReference type="NCBI Taxonomy" id="252529"/>
    <lineage>
        <taxon>Eukaryota</taxon>
        <taxon>Viridiplantae</taxon>
        <taxon>Streptophyta</taxon>
        <taxon>Embryophyta</taxon>
        <taxon>Tracheophyta</taxon>
        <taxon>Spermatophyta</taxon>
        <taxon>Magnoliopsida</taxon>
        <taxon>eudicotyledons</taxon>
        <taxon>Gunneridae</taxon>
        <taxon>Pentapetalae</taxon>
        <taxon>rosids</taxon>
        <taxon>fabids</taxon>
        <taxon>Cucurbitales</taxon>
        <taxon>Cucurbitaceae</taxon>
        <taxon>Benincaseae</taxon>
        <taxon>Citrullus</taxon>
    </lineage>
</organism>
<reference evidence="1 2" key="1">
    <citation type="submission" date="2024-03" db="EMBL/GenBank/DDBJ databases">
        <authorList>
            <person name="Gkanogiannis A."/>
            <person name="Becerra Lopez-Lavalle L."/>
        </authorList>
    </citation>
    <scope>NUCLEOTIDE SEQUENCE [LARGE SCALE GENOMIC DNA]</scope>
</reference>
<sequence length="76" mass="8859">MNNRLQLKKNAWSAVLKSSGRSTVVKKKGRFAALKVWTVNELDFGYTIVIENPKRESWKDTKLLKLKREKGRILRS</sequence>
<gene>
    <name evidence="1" type="ORF">CITCOLO1_LOCUS14608</name>
</gene>
<dbReference type="Proteomes" id="UP001642487">
    <property type="component" value="Chromosome 5"/>
</dbReference>
<protein>
    <submittedName>
        <fullName evidence="1">Uncharacterized protein</fullName>
    </submittedName>
</protein>
<name>A0ABP0YUM4_9ROSI</name>